<evidence type="ECO:0000256" key="1">
    <source>
        <dbReference type="ARBA" id="ARBA00004167"/>
    </source>
</evidence>
<evidence type="ECO:0000256" key="4">
    <source>
        <dbReference type="ARBA" id="ARBA00022946"/>
    </source>
</evidence>
<evidence type="ECO:0000256" key="7">
    <source>
        <dbReference type="ARBA" id="ARBA00023136"/>
    </source>
</evidence>
<proteinExistence type="inferred from homology"/>
<evidence type="ECO:0000256" key="6">
    <source>
        <dbReference type="ARBA" id="ARBA00023128"/>
    </source>
</evidence>
<keyword evidence="3" id="KW-0812">Transmembrane</keyword>
<keyword evidence="6" id="KW-0496">Mitochondrion</keyword>
<dbReference type="Pfam" id="PF09803">
    <property type="entry name" value="Pet100"/>
    <property type="match status" value="1"/>
</dbReference>
<dbReference type="GO" id="GO:0005743">
    <property type="term" value="C:mitochondrial inner membrane"/>
    <property type="evidence" value="ECO:0007669"/>
    <property type="project" value="TreeGrafter"/>
</dbReference>
<sequence>MGGWKLEVFRMGMYITFPVAIFYIFNQPKYFEEWVVKTRKELYPHTSDEERKKFRDEINRRRQEQMEQELTKKLSSHLQL</sequence>
<gene>
    <name evidence="9" type="ORF">JTE90_007450</name>
</gene>
<keyword evidence="4" id="KW-0809">Transit peptide</keyword>
<name>A0AAV6U7E3_9ARAC</name>
<evidence type="ECO:0000313" key="10">
    <source>
        <dbReference type="Proteomes" id="UP000827092"/>
    </source>
</evidence>
<dbReference type="PANTHER" id="PTHR33968">
    <property type="entry name" value="PROTEIN PET100 HOMOLOG, MITOCHONDRIAL"/>
    <property type="match status" value="1"/>
</dbReference>
<accession>A0AAV6U7E3</accession>
<evidence type="ECO:0000256" key="5">
    <source>
        <dbReference type="ARBA" id="ARBA00022989"/>
    </source>
</evidence>
<evidence type="ECO:0000256" key="8">
    <source>
        <dbReference type="ARBA" id="ARBA00038077"/>
    </source>
</evidence>
<dbReference type="InterPro" id="IPR018625">
    <property type="entry name" value="Pet100"/>
</dbReference>
<dbReference type="AlphaFoldDB" id="A0AAV6U7E3"/>
<dbReference type="PANTHER" id="PTHR33968:SF1">
    <property type="entry name" value="PROTEIN PET100 HOMOLOG, MITOCHONDRIAL"/>
    <property type="match status" value="1"/>
</dbReference>
<comment type="similarity">
    <text evidence="8">Belongs to the PET100 family.</text>
</comment>
<comment type="subcellular location">
    <subcellularLocation>
        <location evidence="1">Membrane</location>
        <topology evidence="1">Single-pass membrane protein</topology>
    </subcellularLocation>
    <subcellularLocation>
        <location evidence="2">Mitochondrion membrane</location>
    </subcellularLocation>
</comment>
<keyword evidence="5" id="KW-1133">Transmembrane helix</keyword>
<evidence type="ECO:0000256" key="3">
    <source>
        <dbReference type="ARBA" id="ARBA00022692"/>
    </source>
</evidence>
<evidence type="ECO:0008006" key="11">
    <source>
        <dbReference type="Google" id="ProtNLM"/>
    </source>
</evidence>
<keyword evidence="7" id="KW-0472">Membrane</keyword>
<dbReference type="Proteomes" id="UP000827092">
    <property type="component" value="Unassembled WGS sequence"/>
</dbReference>
<dbReference type="GO" id="GO:0051082">
    <property type="term" value="F:unfolded protein binding"/>
    <property type="evidence" value="ECO:0007669"/>
    <property type="project" value="TreeGrafter"/>
</dbReference>
<organism evidence="9 10">
    <name type="scientific">Oedothorax gibbosus</name>
    <dbReference type="NCBI Taxonomy" id="931172"/>
    <lineage>
        <taxon>Eukaryota</taxon>
        <taxon>Metazoa</taxon>
        <taxon>Ecdysozoa</taxon>
        <taxon>Arthropoda</taxon>
        <taxon>Chelicerata</taxon>
        <taxon>Arachnida</taxon>
        <taxon>Araneae</taxon>
        <taxon>Araneomorphae</taxon>
        <taxon>Entelegynae</taxon>
        <taxon>Araneoidea</taxon>
        <taxon>Linyphiidae</taxon>
        <taxon>Erigoninae</taxon>
        <taxon>Oedothorax</taxon>
    </lineage>
</organism>
<protein>
    <recommendedName>
        <fullName evidence="11">Protein PET100 homolog, mitochondrial</fullName>
    </recommendedName>
</protein>
<dbReference type="EMBL" id="JAFNEN010000560">
    <property type="protein sequence ID" value="KAG8180492.1"/>
    <property type="molecule type" value="Genomic_DNA"/>
</dbReference>
<evidence type="ECO:0000313" key="9">
    <source>
        <dbReference type="EMBL" id="KAG8180492.1"/>
    </source>
</evidence>
<keyword evidence="10" id="KW-1185">Reference proteome</keyword>
<evidence type="ECO:0000256" key="2">
    <source>
        <dbReference type="ARBA" id="ARBA00004325"/>
    </source>
</evidence>
<comment type="caution">
    <text evidence="9">The sequence shown here is derived from an EMBL/GenBank/DDBJ whole genome shotgun (WGS) entry which is preliminary data.</text>
</comment>
<dbReference type="GO" id="GO:0033617">
    <property type="term" value="P:mitochondrial respiratory chain complex IV assembly"/>
    <property type="evidence" value="ECO:0007669"/>
    <property type="project" value="InterPro"/>
</dbReference>
<reference evidence="9 10" key="1">
    <citation type="journal article" date="2022" name="Nat. Ecol. Evol.">
        <title>A masculinizing supergene underlies an exaggerated male reproductive morph in a spider.</title>
        <authorList>
            <person name="Hendrickx F."/>
            <person name="De Corte Z."/>
            <person name="Sonet G."/>
            <person name="Van Belleghem S.M."/>
            <person name="Kostlbacher S."/>
            <person name="Vangestel C."/>
        </authorList>
    </citation>
    <scope>NUCLEOTIDE SEQUENCE [LARGE SCALE GENOMIC DNA]</scope>
    <source>
        <strain evidence="9">W744_W776</strain>
    </source>
</reference>